<name>A0A9E7D458_9FLAO</name>
<evidence type="ECO:0000313" key="2">
    <source>
        <dbReference type="EMBL" id="UOB18549.1"/>
    </source>
</evidence>
<dbReference type="RefSeq" id="WP_255844952.1">
    <property type="nucleotide sequence ID" value="NZ_CP094358.1"/>
</dbReference>
<evidence type="ECO:0000256" key="1">
    <source>
        <dbReference type="SAM" id="SignalP"/>
    </source>
</evidence>
<protein>
    <recommendedName>
        <fullName evidence="4">IrrE N-terminal-like domain-containing protein</fullName>
    </recommendedName>
</protein>
<dbReference type="Proteomes" id="UP000831290">
    <property type="component" value="Chromosome"/>
</dbReference>
<evidence type="ECO:0008006" key="4">
    <source>
        <dbReference type="Google" id="ProtNLM"/>
    </source>
</evidence>
<reference evidence="2" key="1">
    <citation type="submission" date="2022-03" db="EMBL/GenBank/DDBJ databases">
        <title>Description of Abyssus ytuae gen. nov., sp. nov., a novel member of the family Flavobacteriaceae isolated from the sediment of Mariana Trench.</title>
        <authorList>
            <person name="Zhang J."/>
            <person name="Xu X."/>
        </authorList>
    </citation>
    <scope>NUCLEOTIDE SEQUENCE</scope>
    <source>
        <strain evidence="2">MT3330</strain>
    </source>
</reference>
<organism evidence="2 3">
    <name type="scientific">Abyssalbus ytuae</name>
    <dbReference type="NCBI Taxonomy" id="2926907"/>
    <lineage>
        <taxon>Bacteria</taxon>
        <taxon>Pseudomonadati</taxon>
        <taxon>Bacteroidota</taxon>
        <taxon>Flavobacteriia</taxon>
        <taxon>Flavobacteriales</taxon>
        <taxon>Flavobacteriaceae</taxon>
        <taxon>Abyssalbus</taxon>
    </lineage>
</organism>
<dbReference type="KEGG" id="fbm:MQE35_04490"/>
<keyword evidence="3" id="KW-1185">Reference proteome</keyword>
<keyword evidence="1" id="KW-0732">Signal</keyword>
<proteinExistence type="predicted"/>
<accession>A0A9E7D458</accession>
<dbReference type="EMBL" id="CP094358">
    <property type="protein sequence ID" value="UOB18549.1"/>
    <property type="molecule type" value="Genomic_DNA"/>
</dbReference>
<sequence length="163" mass="19142">MKKVLFICLFALTLYPAFSQNVKIDGRLKHHLDDFFEYCNKYGIEYHEKLFKLKSIAVVDTLYTAPDASTLGMLVRDKNKNPESIVINWITLLDDEILRTVAFHEFGHYFLDYKTHVCDDCNKIMAVINTSYFDIARDWEYHVKILFEESPAYADRKLIANKT</sequence>
<evidence type="ECO:0000313" key="3">
    <source>
        <dbReference type="Proteomes" id="UP000831290"/>
    </source>
</evidence>
<feature type="chain" id="PRO_5038900370" description="IrrE N-terminal-like domain-containing protein" evidence="1">
    <location>
        <begin position="20"/>
        <end position="163"/>
    </location>
</feature>
<gene>
    <name evidence="2" type="ORF">MQE35_04490</name>
</gene>
<dbReference type="AlphaFoldDB" id="A0A9E7D458"/>
<feature type="signal peptide" evidence="1">
    <location>
        <begin position="1"/>
        <end position="19"/>
    </location>
</feature>